<dbReference type="PRINTS" id="PR01414">
    <property type="entry name" value="CCMBBIOGNSIS"/>
</dbReference>
<feature type="transmembrane region" description="Helical" evidence="13">
    <location>
        <begin position="197"/>
        <end position="219"/>
    </location>
</feature>
<accession>A0A164B1S2</accession>
<comment type="subcellular location">
    <subcellularLocation>
        <location evidence="2">Cell inner membrane</location>
        <topology evidence="2">Multi-pass membrane protein</topology>
    </subcellularLocation>
</comment>
<feature type="transmembrane region" description="Helical" evidence="13">
    <location>
        <begin position="21"/>
        <end position="40"/>
    </location>
</feature>
<feature type="transmembrane region" description="Helical" evidence="13">
    <location>
        <begin position="46"/>
        <end position="67"/>
    </location>
</feature>
<comment type="similarity">
    <text evidence="3 12">Belongs to the CcmB/CycW/HelB family.</text>
</comment>
<evidence type="ECO:0000256" key="7">
    <source>
        <dbReference type="ARBA" id="ARBA00022519"/>
    </source>
</evidence>
<keyword evidence="5 12" id="KW-0813">Transport</keyword>
<dbReference type="GO" id="GO:1903607">
    <property type="term" value="P:cytochrome c biosynthetic process"/>
    <property type="evidence" value="ECO:0007669"/>
    <property type="project" value="TreeGrafter"/>
</dbReference>
<reference evidence="14 15" key="1">
    <citation type="submission" date="2016-03" db="EMBL/GenBank/DDBJ databases">
        <title>Microsymbionts genomes from the relict species Vavilovia formosa (Stev.) Fed.</title>
        <authorList>
            <person name="Kopat V."/>
            <person name="Chirak E."/>
            <person name="Kimeklis A."/>
            <person name="Andronov E."/>
        </authorList>
    </citation>
    <scope>NUCLEOTIDE SEQUENCE [LARGE SCALE GENOMIC DNA]</scope>
    <source>
        <strain evidence="14 15">Vaf07</strain>
    </source>
</reference>
<dbReference type="Proteomes" id="UP000076574">
    <property type="component" value="Unassembled WGS sequence"/>
</dbReference>
<evidence type="ECO:0000256" key="2">
    <source>
        <dbReference type="ARBA" id="ARBA00004429"/>
    </source>
</evidence>
<dbReference type="PANTHER" id="PTHR30070:SF1">
    <property type="entry name" value="CYTOCHROME C BIOGENESIS B-RELATED"/>
    <property type="match status" value="1"/>
</dbReference>
<protein>
    <recommendedName>
        <fullName evidence="4 12">Heme exporter protein B</fullName>
    </recommendedName>
</protein>
<dbReference type="STRING" id="943830.A4A58_04330"/>
<evidence type="ECO:0000256" key="3">
    <source>
        <dbReference type="ARBA" id="ARBA00010544"/>
    </source>
</evidence>
<evidence type="ECO:0000313" key="15">
    <source>
        <dbReference type="Proteomes" id="UP000076574"/>
    </source>
</evidence>
<keyword evidence="9 12" id="KW-0201">Cytochrome c-type biogenesis</keyword>
<dbReference type="RefSeq" id="WP_068730075.1">
    <property type="nucleotide sequence ID" value="NZ_LVYV01000001.1"/>
</dbReference>
<sequence length="224" mass="22745">MSALGALIRRDIRIAVRVGGGALIGVLFFLTVVVLMPFALGPDLALLARLGPAILWLGALLASLLTLDRLFTADHDDGSLDLILMSRTPLELACAAKALAHWLAAGVPLIVATPVLGLLLNLDGPATLAVALTLLAGTPALTFTGMIGAALAVTLQRGGLLLAVLVLPLSIPVLIFGVAASNAAILEQGALTFSTPFSILCALSLASLVIGPFAAAASLRHGLD</sequence>
<evidence type="ECO:0000313" key="14">
    <source>
        <dbReference type="EMBL" id="KZD25635.1"/>
    </source>
</evidence>
<evidence type="ECO:0000256" key="9">
    <source>
        <dbReference type="ARBA" id="ARBA00022748"/>
    </source>
</evidence>
<dbReference type="InterPro" id="IPR003544">
    <property type="entry name" value="Cyt_c_biogenesis_CcmB"/>
</dbReference>
<dbReference type="GO" id="GO:0005886">
    <property type="term" value="C:plasma membrane"/>
    <property type="evidence" value="ECO:0007669"/>
    <property type="project" value="UniProtKB-SubCell"/>
</dbReference>
<dbReference type="OrthoDB" id="9812915at2"/>
<dbReference type="AlphaFoldDB" id="A0A164B1S2"/>
<evidence type="ECO:0000256" key="13">
    <source>
        <dbReference type="SAM" id="Phobius"/>
    </source>
</evidence>
<evidence type="ECO:0000256" key="4">
    <source>
        <dbReference type="ARBA" id="ARBA00016452"/>
    </source>
</evidence>
<dbReference type="InterPro" id="IPR026031">
    <property type="entry name" value="Cyt_c_CcmB_bac"/>
</dbReference>
<keyword evidence="11 12" id="KW-0472">Membrane</keyword>
<keyword evidence="10 13" id="KW-1133">Transmembrane helix</keyword>
<proteinExistence type="inferred from homology"/>
<comment type="function">
    <text evidence="1 12">Required for the export of heme to the periplasm for the biogenesis of c-type cytochromes.</text>
</comment>
<dbReference type="NCBIfam" id="TIGR01190">
    <property type="entry name" value="ccmB"/>
    <property type="match status" value="1"/>
</dbReference>
<gene>
    <name evidence="14" type="ORF">A4A58_04330</name>
</gene>
<evidence type="ECO:0000256" key="1">
    <source>
        <dbReference type="ARBA" id="ARBA00002442"/>
    </source>
</evidence>
<dbReference type="PIRSF" id="PIRSF002764">
    <property type="entry name" value="CcmB"/>
    <property type="match status" value="1"/>
</dbReference>
<evidence type="ECO:0000256" key="11">
    <source>
        <dbReference type="ARBA" id="ARBA00023136"/>
    </source>
</evidence>
<keyword evidence="7 12" id="KW-0997">Cell inner membrane</keyword>
<dbReference type="GO" id="GO:0017004">
    <property type="term" value="P:cytochrome complex assembly"/>
    <property type="evidence" value="ECO:0007669"/>
    <property type="project" value="UniProtKB-KW"/>
</dbReference>
<keyword evidence="15" id="KW-1185">Reference proteome</keyword>
<feature type="transmembrane region" description="Helical" evidence="13">
    <location>
        <begin position="160"/>
        <end position="185"/>
    </location>
</feature>
<organism evidence="14 15">
    <name type="scientific">Tardiphaga robiniae</name>
    <dbReference type="NCBI Taxonomy" id="943830"/>
    <lineage>
        <taxon>Bacteria</taxon>
        <taxon>Pseudomonadati</taxon>
        <taxon>Pseudomonadota</taxon>
        <taxon>Alphaproteobacteria</taxon>
        <taxon>Hyphomicrobiales</taxon>
        <taxon>Nitrobacteraceae</taxon>
        <taxon>Tardiphaga</taxon>
    </lineage>
</organism>
<keyword evidence="6 12" id="KW-1003">Cell membrane</keyword>
<dbReference type="Pfam" id="PF03379">
    <property type="entry name" value="CcmB"/>
    <property type="match status" value="1"/>
</dbReference>
<feature type="transmembrane region" description="Helical" evidence="13">
    <location>
        <begin position="126"/>
        <end position="153"/>
    </location>
</feature>
<dbReference type="PANTHER" id="PTHR30070">
    <property type="entry name" value="HEME EXPORTER PROTEIN B"/>
    <property type="match status" value="1"/>
</dbReference>
<evidence type="ECO:0000256" key="10">
    <source>
        <dbReference type="ARBA" id="ARBA00022989"/>
    </source>
</evidence>
<feature type="transmembrane region" description="Helical" evidence="13">
    <location>
        <begin position="99"/>
        <end position="120"/>
    </location>
</feature>
<evidence type="ECO:0000256" key="8">
    <source>
        <dbReference type="ARBA" id="ARBA00022692"/>
    </source>
</evidence>
<evidence type="ECO:0000256" key="5">
    <source>
        <dbReference type="ARBA" id="ARBA00022448"/>
    </source>
</evidence>
<keyword evidence="8 13" id="KW-0812">Transmembrane</keyword>
<comment type="caution">
    <text evidence="14">The sequence shown here is derived from an EMBL/GenBank/DDBJ whole genome shotgun (WGS) entry which is preliminary data.</text>
</comment>
<name>A0A164B1S2_9BRAD</name>
<dbReference type="EMBL" id="LVYV01000001">
    <property type="protein sequence ID" value="KZD25635.1"/>
    <property type="molecule type" value="Genomic_DNA"/>
</dbReference>
<evidence type="ECO:0000256" key="6">
    <source>
        <dbReference type="ARBA" id="ARBA00022475"/>
    </source>
</evidence>
<evidence type="ECO:0000256" key="12">
    <source>
        <dbReference type="PIRNR" id="PIRNR002764"/>
    </source>
</evidence>
<dbReference type="GO" id="GO:0015232">
    <property type="term" value="F:heme transmembrane transporter activity"/>
    <property type="evidence" value="ECO:0007669"/>
    <property type="project" value="InterPro"/>
</dbReference>